<dbReference type="EMBL" id="JARBHB010000001">
    <property type="protein sequence ID" value="KAJ8897837.1"/>
    <property type="molecule type" value="Genomic_DNA"/>
</dbReference>
<reference evidence="2 3" key="1">
    <citation type="submission" date="2023-02" db="EMBL/GenBank/DDBJ databases">
        <title>LHISI_Scaffold_Assembly.</title>
        <authorList>
            <person name="Stuart O.P."/>
            <person name="Cleave R."/>
            <person name="Magrath M.J.L."/>
            <person name="Mikheyev A.S."/>
        </authorList>
    </citation>
    <scope>NUCLEOTIDE SEQUENCE [LARGE SCALE GENOMIC DNA]</scope>
    <source>
        <strain evidence="2">Daus_M_001</strain>
        <tissue evidence="2">Leg muscle</tissue>
    </source>
</reference>
<sequence length="79" mass="8060">MPSSSTVNPAIRPPSDSVGGEGGGILPPQRTARTRAAPACTTGRSPADNLRQLSCQSLPAARGTATLVYLNTVITARTV</sequence>
<dbReference type="Proteomes" id="UP001159363">
    <property type="component" value="Chromosome 1"/>
</dbReference>
<evidence type="ECO:0000256" key="1">
    <source>
        <dbReference type="SAM" id="MobiDB-lite"/>
    </source>
</evidence>
<feature type="compositionally biased region" description="Low complexity" evidence="1">
    <location>
        <begin position="30"/>
        <end position="44"/>
    </location>
</feature>
<accession>A0ABQ9IMD7</accession>
<keyword evidence="3" id="KW-1185">Reference proteome</keyword>
<feature type="region of interest" description="Disordered" evidence="1">
    <location>
        <begin position="1"/>
        <end position="49"/>
    </location>
</feature>
<proteinExistence type="predicted"/>
<gene>
    <name evidence="2" type="ORF">PR048_003190</name>
</gene>
<organism evidence="2 3">
    <name type="scientific">Dryococelus australis</name>
    <dbReference type="NCBI Taxonomy" id="614101"/>
    <lineage>
        <taxon>Eukaryota</taxon>
        <taxon>Metazoa</taxon>
        <taxon>Ecdysozoa</taxon>
        <taxon>Arthropoda</taxon>
        <taxon>Hexapoda</taxon>
        <taxon>Insecta</taxon>
        <taxon>Pterygota</taxon>
        <taxon>Neoptera</taxon>
        <taxon>Polyneoptera</taxon>
        <taxon>Phasmatodea</taxon>
        <taxon>Verophasmatodea</taxon>
        <taxon>Anareolatae</taxon>
        <taxon>Phasmatidae</taxon>
        <taxon>Eurycanthinae</taxon>
        <taxon>Dryococelus</taxon>
    </lineage>
</organism>
<name>A0ABQ9IMD7_9NEOP</name>
<evidence type="ECO:0000313" key="2">
    <source>
        <dbReference type="EMBL" id="KAJ8897837.1"/>
    </source>
</evidence>
<evidence type="ECO:0000313" key="3">
    <source>
        <dbReference type="Proteomes" id="UP001159363"/>
    </source>
</evidence>
<protein>
    <submittedName>
        <fullName evidence="2">Uncharacterized protein</fullName>
    </submittedName>
</protein>
<comment type="caution">
    <text evidence="2">The sequence shown here is derived from an EMBL/GenBank/DDBJ whole genome shotgun (WGS) entry which is preliminary data.</text>
</comment>